<gene>
    <name evidence="1" type="ORF">BO66DRAFT_399258</name>
</gene>
<protein>
    <submittedName>
        <fullName evidence="1">Uncharacterized protein</fullName>
    </submittedName>
</protein>
<name>A0ACD1HHW8_9EURO</name>
<sequence length="177" mass="20191">MSLEMGNRQPEVNESQFASYVAEASPANICLFLFLFSLFLFFSSFPSFSSTSYPIYVPTMMLIVITVTTIIVFFIVTFIVSTVYLNLPRTSEPPPPNLIPSTLYPKMPPRRNPFMILQLIELKAVVEAMLSDLEADWARGHRSRTDLEEMHSFRNLLGHICREIEVRQRTGPGLPKL</sequence>
<evidence type="ECO:0000313" key="2">
    <source>
        <dbReference type="Proteomes" id="UP000249661"/>
    </source>
</evidence>
<accession>A0ACD1HHW8</accession>
<reference evidence="1" key="1">
    <citation type="submission" date="2018-02" db="EMBL/GenBank/DDBJ databases">
        <title>The genomes of Aspergillus section Nigri reveals drivers in fungal speciation.</title>
        <authorList>
            <consortium name="DOE Joint Genome Institute"/>
            <person name="Vesth T.C."/>
            <person name="Nybo J."/>
            <person name="Theobald S."/>
            <person name="Brandl J."/>
            <person name="Frisvad J.C."/>
            <person name="Nielsen K.F."/>
            <person name="Lyhne E.K."/>
            <person name="Kogle M.E."/>
            <person name="Kuo A."/>
            <person name="Riley R."/>
            <person name="Clum A."/>
            <person name="Nolan M."/>
            <person name="Lipzen A."/>
            <person name="Salamov A."/>
            <person name="Henrissat B."/>
            <person name="Wiebenga A."/>
            <person name="De vries R.P."/>
            <person name="Grigoriev I.V."/>
            <person name="Mortensen U.H."/>
            <person name="Andersen M.R."/>
            <person name="Baker S.E."/>
        </authorList>
    </citation>
    <scope>NUCLEOTIDE SEQUENCE</scope>
    <source>
        <strain evidence="1">CBS 121060</strain>
    </source>
</reference>
<evidence type="ECO:0000313" key="1">
    <source>
        <dbReference type="EMBL" id="RAH73067.1"/>
    </source>
</evidence>
<proteinExistence type="predicted"/>
<organism evidence="1 2">
    <name type="scientific">Aspergillus aculeatinus CBS 121060</name>
    <dbReference type="NCBI Taxonomy" id="1448322"/>
    <lineage>
        <taxon>Eukaryota</taxon>
        <taxon>Fungi</taxon>
        <taxon>Dikarya</taxon>
        <taxon>Ascomycota</taxon>
        <taxon>Pezizomycotina</taxon>
        <taxon>Eurotiomycetes</taxon>
        <taxon>Eurotiomycetidae</taxon>
        <taxon>Eurotiales</taxon>
        <taxon>Aspergillaceae</taxon>
        <taxon>Aspergillus</taxon>
        <taxon>Aspergillus subgen. Circumdati</taxon>
    </lineage>
</organism>
<dbReference type="Proteomes" id="UP000249661">
    <property type="component" value="Unassembled WGS sequence"/>
</dbReference>
<keyword evidence="2" id="KW-1185">Reference proteome</keyword>
<dbReference type="EMBL" id="KZ824941">
    <property type="protein sequence ID" value="RAH73067.1"/>
    <property type="molecule type" value="Genomic_DNA"/>
</dbReference>